<dbReference type="Pfam" id="PF00534">
    <property type="entry name" value="Glycos_transf_1"/>
    <property type="match status" value="1"/>
</dbReference>
<protein>
    <recommendedName>
        <fullName evidence="1">Glycosyl transferase family 1 domain-containing protein</fullName>
    </recommendedName>
</protein>
<dbReference type="SUPFAM" id="SSF53756">
    <property type="entry name" value="UDP-Glycosyltransferase/glycogen phosphorylase"/>
    <property type="match status" value="1"/>
</dbReference>
<proteinExistence type="predicted"/>
<reference evidence="3" key="1">
    <citation type="submission" date="2017-09" db="EMBL/GenBank/DDBJ databases">
        <title>Depth-based differentiation of microbial function through sediment-hosted aquifers and enrichment of novel symbionts in the deep terrestrial subsurface.</title>
        <authorList>
            <person name="Probst A.J."/>
            <person name="Ladd B."/>
            <person name="Jarett J.K."/>
            <person name="Geller-Mcgrath D.E."/>
            <person name="Sieber C.M.K."/>
            <person name="Emerson J.B."/>
            <person name="Anantharaman K."/>
            <person name="Thomas B.C."/>
            <person name="Malmstrom R."/>
            <person name="Stieglmeier M."/>
            <person name="Klingl A."/>
            <person name="Woyke T."/>
            <person name="Ryan C.M."/>
            <person name="Banfield J.F."/>
        </authorList>
    </citation>
    <scope>NUCLEOTIDE SEQUENCE [LARGE SCALE GENOMIC DNA]</scope>
</reference>
<dbReference type="AlphaFoldDB" id="A0A2H0V7L1"/>
<dbReference type="Proteomes" id="UP000228614">
    <property type="component" value="Unassembled WGS sequence"/>
</dbReference>
<evidence type="ECO:0000259" key="1">
    <source>
        <dbReference type="Pfam" id="PF00534"/>
    </source>
</evidence>
<evidence type="ECO:0000313" key="3">
    <source>
        <dbReference type="Proteomes" id="UP000228614"/>
    </source>
</evidence>
<gene>
    <name evidence="2" type="ORF">COT95_00795</name>
</gene>
<feature type="non-terminal residue" evidence="2">
    <location>
        <position position="1"/>
    </location>
</feature>
<accession>A0A2H0V7L1</accession>
<organism evidence="2 3">
    <name type="scientific">Candidatus Falkowbacteria bacterium CG10_big_fil_rev_8_21_14_0_10_37_6</name>
    <dbReference type="NCBI Taxonomy" id="1974563"/>
    <lineage>
        <taxon>Bacteria</taxon>
        <taxon>Candidatus Falkowiibacteriota</taxon>
    </lineage>
</organism>
<evidence type="ECO:0000313" key="2">
    <source>
        <dbReference type="EMBL" id="PIR95052.1"/>
    </source>
</evidence>
<dbReference type="Gene3D" id="3.40.50.2000">
    <property type="entry name" value="Glycogen Phosphorylase B"/>
    <property type="match status" value="2"/>
</dbReference>
<comment type="caution">
    <text evidence="2">The sequence shown here is derived from an EMBL/GenBank/DDBJ whole genome shotgun (WGS) entry which is preliminary data.</text>
</comment>
<feature type="domain" description="Glycosyl transferase family 1" evidence="1">
    <location>
        <begin position="172"/>
        <end position="336"/>
    </location>
</feature>
<dbReference type="EMBL" id="PFAN01000047">
    <property type="protein sequence ID" value="PIR95052.1"/>
    <property type="molecule type" value="Genomic_DNA"/>
</dbReference>
<dbReference type="InterPro" id="IPR001296">
    <property type="entry name" value="Glyco_trans_1"/>
</dbReference>
<dbReference type="PANTHER" id="PTHR12526">
    <property type="entry name" value="GLYCOSYLTRANSFERASE"/>
    <property type="match status" value="1"/>
</dbReference>
<dbReference type="GO" id="GO:0016757">
    <property type="term" value="F:glycosyltransferase activity"/>
    <property type="evidence" value="ECO:0007669"/>
    <property type="project" value="InterPro"/>
</dbReference>
<name>A0A2H0V7L1_9BACT</name>
<sequence length="358" mass="41145">AKMCEAFAIQGNQVELILPNRKNMNFTNEDVFRYYHLKKIFLVRKLRCFDPIFLLNSTSGSYIKLQGLFFSLSVLIYLLFKKDRANFVFYTRDEYLLPVIMLFSKKVVWEAHNIPKNSHLYLKYWRRCWKIIALTLQLKNTLVENGLSPDKIVVAADGVDLDEFAAVSDTTENLRIKFGLPLDKKIVMYCGHLYDWKGADTLAKAADLLSNNIIIVFLGGTEKNIREFKEKYRSKKSLFLGQKKHDLVPDYLKMSDILVLPNSAKTAISNLYTSPLKLFEYLAAGRPIIASNLPSLREVLNDNNSILVEPDSADALAYGINFALQNIEFSAKISKQSLIDVRKFTWQNRAKIITDFIK</sequence>